<evidence type="ECO:0008006" key="3">
    <source>
        <dbReference type="Google" id="ProtNLM"/>
    </source>
</evidence>
<dbReference type="KEGG" id="dfa:DFA_03063"/>
<dbReference type="InterPro" id="IPR016187">
    <property type="entry name" value="CTDL_fold"/>
</dbReference>
<organism evidence="1 2">
    <name type="scientific">Cavenderia fasciculata</name>
    <name type="common">Slime mold</name>
    <name type="synonym">Dictyostelium fasciculatum</name>
    <dbReference type="NCBI Taxonomy" id="261658"/>
    <lineage>
        <taxon>Eukaryota</taxon>
        <taxon>Amoebozoa</taxon>
        <taxon>Evosea</taxon>
        <taxon>Eumycetozoa</taxon>
        <taxon>Dictyostelia</taxon>
        <taxon>Acytosteliales</taxon>
        <taxon>Cavenderiaceae</taxon>
        <taxon>Cavenderia</taxon>
    </lineage>
</organism>
<accession>F4PGI4</accession>
<reference evidence="2" key="1">
    <citation type="journal article" date="2011" name="Genome Res.">
        <title>Phylogeny-wide analysis of social amoeba genomes highlights ancient origins for complex intercellular communication.</title>
        <authorList>
            <person name="Heidel A.J."/>
            <person name="Lawal H.M."/>
            <person name="Felder M."/>
            <person name="Schilde C."/>
            <person name="Helps N.R."/>
            <person name="Tunggal B."/>
            <person name="Rivero F."/>
            <person name="John U."/>
            <person name="Schleicher M."/>
            <person name="Eichinger L."/>
            <person name="Platzer M."/>
            <person name="Noegel A.A."/>
            <person name="Schaap P."/>
            <person name="Gloeckner G."/>
        </authorList>
    </citation>
    <scope>NUCLEOTIDE SEQUENCE [LARGE SCALE GENOMIC DNA]</scope>
    <source>
        <strain evidence="2">SH3</strain>
    </source>
</reference>
<dbReference type="AlphaFoldDB" id="F4PGI4"/>
<evidence type="ECO:0000313" key="1">
    <source>
        <dbReference type="EMBL" id="EGG24818.1"/>
    </source>
</evidence>
<dbReference type="Gene3D" id="3.10.100.10">
    <property type="entry name" value="Mannose-Binding Protein A, subunit A"/>
    <property type="match status" value="1"/>
</dbReference>
<gene>
    <name evidence="1" type="ORF">DFA_03063</name>
</gene>
<dbReference type="CDD" id="cd00037">
    <property type="entry name" value="CLECT"/>
    <property type="match status" value="1"/>
</dbReference>
<dbReference type="RefSeq" id="XP_004362669.1">
    <property type="nucleotide sequence ID" value="XM_004362612.1"/>
</dbReference>
<protein>
    <recommendedName>
        <fullName evidence="3">C-type lectin domain-containing protein</fullName>
    </recommendedName>
</protein>
<name>F4PGI4_CACFS</name>
<dbReference type="Proteomes" id="UP000007797">
    <property type="component" value="Unassembled WGS sequence"/>
</dbReference>
<dbReference type="EMBL" id="GL883006">
    <property type="protein sequence ID" value="EGG24818.1"/>
    <property type="molecule type" value="Genomic_DNA"/>
</dbReference>
<evidence type="ECO:0000313" key="2">
    <source>
        <dbReference type="Proteomes" id="UP000007797"/>
    </source>
</evidence>
<dbReference type="InterPro" id="IPR016186">
    <property type="entry name" value="C-type_lectin-like/link_sf"/>
</dbReference>
<proteinExistence type="predicted"/>
<dbReference type="OrthoDB" id="24136at2759"/>
<keyword evidence="2" id="KW-1185">Reference proteome</keyword>
<sequence length="89" mass="9862">MSHLIKEEMVTDAINQCTGYGSNTFKSYLVTLDSKQEWDFIKTNLSTTTIAWVSGRDIGGTGNYSYSSGPATNQPLFNMYTGQCWGMSI</sequence>
<dbReference type="GeneID" id="14877276"/>
<dbReference type="SUPFAM" id="SSF56436">
    <property type="entry name" value="C-type lectin-like"/>
    <property type="match status" value="1"/>
</dbReference>